<evidence type="ECO:0000313" key="4">
    <source>
        <dbReference type="Proteomes" id="UP000011083"/>
    </source>
</evidence>
<dbReference type="PANTHER" id="PTHR10648">
    <property type="entry name" value="SERINE/THREONINE-PROTEIN PHOSPHATASE PP2A 65 KDA REGULATORY SUBUNIT"/>
    <property type="match status" value="1"/>
</dbReference>
<dbReference type="GO" id="GO:0005737">
    <property type="term" value="C:cytoplasm"/>
    <property type="evidence" value="ECO:0007669"/>
    <property type="project" value="TreeGrafter"/>
</dbReference>
<gene>
    <name evidence="3" type="ORF">ACA1_177730</name>
</gene>
<dbReference type="RefSeq" id="XP_004338167.1">
    <property type="nucleotide sequence ID" value="XM_004338119.1"/>
</dbReference>
<dbReference type="VEuPathDB" id="AmoebaDB:ACA1_177730"/>
<proteinExistence type="predicted"/>
<feature type="repeat" description="HEAT" evidence="2">
    <location>
        <begin position="126"/>
        <end position="165"/>
    </location>
</feature>
<dbReference type="InterPro" id="IPR021133">
    <property type="entry name" value="HEAT_type_2"/>
</dbReference>
<dbReference type="InterPro" id="IPR016024">
    <property type="entry name" value="ARM-type_fold"/>
</dbReference>
<reference evidence="3 4" key="1">
    <citation type="journal article" date="2013" name="Genome Biol.">
        <title>Genome of Acanthamoeba castellanii highlights extensive lateral gene transfer and early evolution of tyrosine kinase signaling.</title>
        <authorList>
            <person name="Clarke M."/>
            <person name="Lohan A.J."/>
            <person name="Liu B."/>
            <person name="Lagkouvardos I."/>
            <person name="Roy S."/>
            <person name="Zafar N."/>
            <person name="Bertelli C."/>
            <person name="Schilde C."/>
            <person name="Kianianmomeni A."/>
            <person name="Burglin T.R."/>
            <person name="Frech C."/>
            <person name="Turcotte B."/>
            <person name="Kopec K.O."/>
            <person name="Synnott J.M."/>
            <person name="Choo C."/>
            <person name="Paponov I."/>
            <person name="Finkler A."/>
            <person name="Soon Heng Tan C."/>
            <person name="Hutchins A.P."/>
            <person name="Weinmeier T."/>
            <person name="Rattei T."/>
            <person name="Chu J.S."/>
            <person name="Gimenez G."/>
            <person name="Irimia M."/>
            <person name="Rigden D.J."/>
            <person name="Fitzpatrick D.A."/>
            <person name="Lorenzo-Morales J."/>
            <person name="Bateman A."/>
            <person name="Chiu C.H."/>
            <person name="Tang P."/>
            <person name="Hegemann P."/>
            <person name="Fromm H."/>
            <person name="Raoult D."/>
            <person name="Greub G."/>
            <person name="Miranda-Saavedra D."/>
            <person name="Chen N."/>
            <person name="Nash P."/>
            <person name="Ginger M.L."/>
            <person name="Horn M."/>
            <person name="Schaap P."/>
            <person name="Caler L."/>
            <person name="Loftus B."/>
        </authorList>
    </citation>
    <scope>NUCLEOTIDE SEQUENCE [LARGE SCALE GENOMIC DNA]</scope>
    <source>
        <strain evidence="3 4">Neff</strain>
    </source>
</reference>
<accession>L8GSJ6</accession>
<dbReference type="InterPro" id="IPR051023">
    <property type="entry name" value="PP2A_Regulatory_Subunit_A"/>
</dbReference>
<dbReference type="GeneID" id="14916822"/>
<keyword evidence="4" id="KW-1185">Reference proteome</keyword>
<dbReference type="EMBL" id="KB008006">
    <property type="protein sequence ID" value="ELR16154.1"/>
    <property type="molecule type" value="Genomic_DNA"/>
</dbReference>
<dbReference type="OrthoDB" id="340346at2759"/>
<feature type="repeat" description="HEAT" evidence="2">
    <location>
        <begin position="243"/>
        <end position="281"/>
    </location>
</feature>
<dbReference type="AlphaFoldDB" id="L8GSJ6"/>
<evidence type="ECO:0000256" key="1">
    <source>
        <dbReference type="ARBA" id="ARBA00022737"/>
    </source>
</evidence>
<dbReference type="PANTHER" id="PTHR10648:SF1">
    <property type="entry name" value="SERINE_THREONINE-PROTEIN PHOSPHATASE 4 REGULATORY SUBUNIT 1"/>
    <property type="match status" value="1"/>
</dbReference>
<name>L8GSJ6_ACACF</name>
<dbReference type="PROSITE" id="PS50077">
    <property type="entry name" value="HEAT_REPEAT"/>
    <property type="match status" value="6"/>
</dbReference>
<dbReference type="OMA" id="KFFNLCS"/>
<protein>
    <submittedName>
        <fullName evidence="3">Protein phosphatase 4 regulatory subunit 1, putative</fullName>
    </submittedName>
</protein>
<feature type="repeat" description="HEAT" evidence="2">
    <location>
        <begin position="204"/>
        <end position="242"/>
    </location>
</feature>
<sequence>MTASGNQEEDLEIDDTLGALEKIRRYINSDLILHRLYLVRELSEYAKEVGYEDTVSQLLPYLKEIQREGKEAALDTVVQALLPIVAHFTRDVNSQVRLSSTESVVSIASALAKPPLGGPQLLSEHIFPIITTLGKDTTQEEYRVEAAQLVHHLAPIMGPELCVEFALPLLLKLSEDTFRVRKAVAGRIGNIAQAVPKEVISRELVPLFVKMADDEIWGVRKACAESLVALSESITAEERASKLIPIFEKLVDDTSRWVRSAAFQNLGRFIATFEGRAVTPELLQLYNGMVAPTAATKYGDAEIVNYCAFDFPAVIYTIGRDRWGEVKATYEALVKDLQWKVRRPLAHALHEVAAILGQELTEKDLCPFFELFMKDLDEVKVGVVKHISEFLSVLSEASREKYLPLVCDITNETSNWRFRKLMARQLGKLSALYSAPVVNKHLVPISLQLCQDAVSGVRKAAYMSVGPLMRRVAEGDQRMRDEYVEQIVAFASTFPDTSYLDRQMYVNICGAIVDDVSPEYFVETFLPHLFALAIDKVPNVRVAVSQGRKDVGDMLAKLTQDRDRDVRYYATSAIHAEQPQAQKLEEEGAVPQP</sequence>
<dbReference type="STRING" id="1257118.L8GSJ6"/>
<dbReference type="Proteomes" id="UP000011083">
    <property type="component" value="Unassembled WGS sequence"/>
</dbReference>
<evidence type="ECO:0000313" key="3">
    <source>
        <dbReference type="EMBL" id="ELR16154.1"/>
    </source>
</evidence>
<dbReference type="GO" id="GO:0019888">
    <property type="term" value="F:protein phosphatase regulator activity"/>
    <property type="evidence" value="ECO:0007669"/>
    <property type="project" value="TreeGrafter"/>
</dbReference>
<dbReference type="SUPFAM" id="SSF48371">
    <property type="entry name" value="ARM repeat"/>
    <property type="match status" value="1"/>
</dbReference>
<dbReference type="KEGG" id="acan:ACA1_177730"/>
<evidence type="ECO:0000256" key="2">
    <source>
        <dbReference type="PROSITE-ProRule" id="PRU00103"/>
    </source>
</evidence>
<dbReference type="Gene3D" id="1.25.10.10">
    <property type="entry name" value="Leucine-rich Repeat Variant"/>
    <property type="match status" value="1"/>
</dbReference>
<dbReference type="InterPro" id="IPR011989">
    <property type="entry name" value="ARM-like"/>
</dbReference>
<feature type="repeat" description="HEAT" evidence="2">
    <location>
        <begin position="81"/>
        <end position="116"/>
    </location>
</feature>
<dbReference type="Pfam" id="PF13646">
    <property type="entry name" value="HEAT_2"/>
    <property type="match status" value="1"/>
</dbReference>
<keyword evidence="1" id="KW-0677">Repeat</keyword>
<organism evidence="3 4">
    <name type="scientific">Acanthamoeba castellanii (strain ATCC 30010 / Neff)</name>
    <dbReference type="NCBI Taxonomy" id="1257118"/>
    <lineage>
        <taxon>Eukaryota</taxon>
        <taxon>Amoebozoa</taxon>
        <taxon>Discosea</taxon>
        <taxon>Longamoebia</taxon>
        <taxon>Centramoebida</taxon>
        <taxon>Acanthamoebidae</taxon>
        <taxon>Acanthamoeba</taxon>
    </lineage>
</organism>
<feature type="repeat" description="HEAT" evidence="2">
    <location>
        <begin position="166"/>
        <end position="203"/>
    </location>
</feature>
<feature type="repeat" description="HEAT" evidence="2">
    <location>
        <begin position="326"/>
        <end position="364"/>
    </location>
</feature>